<evidence type="ECO:0000256" key="2">
    <source>
        <dbReference type="ARBA" id="ARBA00022741"/>
    </source>
</evidence>
<dbReference type="PANTHER" id="PTHR12169">
    <property type="entry name" value="ATPASE N2B"/>
    <property type="match status" value="1"/>
</dbReference>
<evidence type="ECO:0000313" key="5">
    <source>
        <dbReference type="Proteomes" id="UP000274922"/>
    </source>
</evidence>
<keyword evidence="3" id="KW-0067">ATP-binding</keyword>
<dbReference type="NCBIfam" id="NF040713">
    <property type="entry name" value="ZapE"/>
    <property type="match status" value="1"/>
</dbReference>
<accession>A0A4P9XA41</accession>
<protein>
    <recommendedName>
        <fullName evidence="6">AFG1-like ATPase</fullName>
    </recommendedName>
</protein>
<dbReference type="InterPro" id="IPR005654">
    <property type="entry name" value="ATPase_AFG1-like"/>
</dbReference>
<feature type="non-terminal residue" evidence="4">
    <location>
        <position position="424"/>
    </location>
</feature>
<evidence type="ECO:0000256" key="1">
    <source>
        <dbReference type="ARBA" id="ARBA00010322"/>
    </source>
</evidence>
<comment type="similarity">
    <text evidence="1">Belongs to the AFG1 ATPase family.</text>
</comment>
<dbReference type="GO" id="GO:0005739">
    <property type="term" value="C:mitochondrion"/>
    <property type="evidence" value="ECO:0007669"/>
    <property type="project" value="TreeGrafter"/>
</dbReference>
<proteinExistence type="inferred from homology"/>
<name>A0A4P9XA41_9FUNG</name>
<evidence type="ECO:0000256" key="3">
    <source>
        <dbReference type="ARBA" id="ARBA00022840"/>
    </source>
</evidence>
<dbReference type="GO" id="GO:0005524">
    <property type="term" value="F:ATP binding"/>
    <property type="evidence" value="ECO:0007669"/>
    <property type="project" value="UniProtKB-KW"/>
</dbReference>
<keyword evidence="2" id="KW-0547">Nucleotide-binding</keyword>
<dbReference type="OrthoDB" id="548867at2759"/>
<dbReference type="SUPFAM" id="SSF52540">
    <property type="entry name" value="P-loop containing nucleoside triphosphate hydrolases"/>
    <property type="match status" value="1"/>
</dbReference>
<dbReference type="GO" id="GO:0016887">
    <property type="term" value="F:ATP hydrolysis activity"/>
    <property type="evidence" value="ECO:0007669"/>
    <property type="project" value="InterPro"/>
</dbReference>
<gene>
    <name evidence="4" type="ORF">CXG81DRAFT_4125</name>
</gene>
<sequence length="424" mass="47166">PRAAWEAQIAQGAIRYDAHQERIVDLLQELAGRLVGYDPPIPAGDALSGLFGRLVPRGLAGGATVLPPGPRGMYLHGDVGTGKTFIMDLFYHAVPVQRKRRVHFHAFMQEVHRRVHVAFTHQRADHHFDVVPGIADQLASEAWLWCFDELQVTDITDAMLLRRLFEELFRRGLVLVVTSNRPPQALYENGIQRASFLPTIALLQERCETVPLDSGVDYRKIERANLPVYLDASNASQTQAMEQTFDALVRRACREHHVAEPTAALRGEAPWEPFPIDLLGRQVMLPRYHAGIAWVSFAELCGNAHSAADYLALVAAPVRVLFVTEMPPLTLDHRPEARRFITLLDTLYENRVGLVLSTRASSLSELFSATGGRQATGPTVDRLLLDDLKLTSASVASALFTGAEEIFAFQRALSRLAEMQGVQW</sequence>
<dbReference type="STRING" id="1555241.A0A4P9XA41"/>
<dbReference type="EMBL" id="ML014148">
    <property type="protein sequence ID" value="RKP02237.1"/>
    <property type="molecule type" value="Genomic_DNA"/>
</dbReference>
<dbReference type="Proteomes" id="UP000274922">
    <property type="component" value="Unassembled WGS sequence"/>
</dbReference>
<evidence type="ECO:0008006" key="6">
    <source>
        <dbReference type="Google" id="ProtNLM"/>
    </source>
</evidence>
<dbReference type="Pfam" id="PF03969">
    <property type="entry name" value="AFG1_ATPase"/>
    <property type="match status" value="1"/>
</dbReference>
<dbReference type="Gene3D" id="3.40.50.300">
    <property type="entry name" value="P-loop containing nucleotide triphosphate hydrolases"/>
    <property type="match status" value="1"/>
</dbReference>
<evidence type="ECO:0000313" key="4">
    <source>
        <dbReference type="EMBL" id="RKP02237.1"/>
    </source>
</evidence>
<reference evidence="5" key="1">
    <citation type="journal article" date="2018" name="Nat. Microbiol.">
        <title>Leveraging single-cell genomics to expand the fungal tree of life.</title>
        <authorList>
            <person name="Ahrendt S.R."/>
            <person name="Quandt C.A."/>
            <person name="Ciobanu D."/>
            <person name="Clum A."/>
            <person name="Salamov A."/>
            <person name="Andreopoulos B."/>
            <person name="Cheng J.F."/>
            <person name="Woyke T."/>
            <person name="Pelin A."/>
            <person name="Henrissat B."/>
            <person name="Reynolds N.K."/>
            <person name="Benny G.L."/>
            <person name="Smith M.E."/>
            <person name="James T.Y."/>
            <person name="Grigoriev I.V."/>
        </authorList>
    </citation>
    <scope>NUCLEOTIDE SEQUENCE [LARGE SCALE GENOMIC DNA]</scope>
    <source>
        <strain evidence="5">ATCC 52028</strain>
    </source>
</reference>
<dbReference type="InterPro" id="IPR027417">
    <property type="entry name" value="P-loop_NTPase"/>
</dbReference>
<organism evidence="4 5">
    <name type="scientific">Caulochytrium protostelioides</name>
    <dbReference type="NCBI Taxonomy" id="1555241"/>
    <lineage>
        <taxon>Eukaryota</taxon>
        <taxon>Fungi</taxon>
        <taxon>Fungi incertae sedis</taxon>
        <taxon>Chytridiomycota</taxon>
        <taxon>Chytridiomycota incertae sedis</taxon>
        <taxon>Chytridiomycetes</taxon>
        <taxon>Caulochytriales</taxon>
        <taxon>Caulochytriaceae</taxon>
        <taxon>Caulochytrium</taxon>
    </lineage>
</organism>
<feature type="non-terminal residue" evidence="4">
    <location>
        <position position="1"/>
    </location>
</feature>
<dbReference type="AlphaFoldDB" id="A0A4P9XA41"/>
<dbReference type="PANTHER" id="PTHR12169:SF6">
    <property type="entry name" value="AFG1-LIKE ATPASE"/>
    <property type="match status" value="1"/>
</dbReference>
<keyword evidence="5" id="KW-1185">Reference proteome</keyword>